<comment type="caution">
    <text evidence="2">The sequence shown here is derived from an EMBL/GenBank/DDBJ whole genome shotgun (WGS) entry which is preliminary data.</text>
</comment>
<organism evidence="2 3">
    <name type="scientific">Marinobacter aromaticivorans</name>
    <dbReference type="NCBI Taxonomy" id="1494078"/>
    <lineage>
        <taxon>Bacteria</taxon>
        <taxon>Pseudomonadati</taxon>
        <taxon>Pseudomonadota</taxon>
        <taxon>Gammaproteobacteria</taxon>
        <taxon>Pseudomonadales</taxon>
        <taxon>Marinobacteraceae</taxon>
        <taxon>Marinobacter</taxon>
    </lineage>
</organism>
<dbReference type="Pfam" id="PF11348">
    <property type="entry name" value="DUF3150"/>
    <property type="match status" value="1"/>
</dbReference>
<reference evidence="3" key="1">
    <citation type="journal article" date="2019" name="Int. J. Syst. Evol. Microbiol.">
        <title>The Global Catalogue of Microorganisms (GCM) 10K type strain sequencing project: providing services to taxonomists for standard genome sequencing and annotation.</title>
        <authorList>
            <consortium name="The Broad Institute Genomics Platform"/>
            <consortium name="The Broad Institute Genome Sequencing Center for Infectious Disease"/>
            <person name="Wu L."/>
            <person name="Ma J."/>
        </authorList>
    </citation>
    <scope>NUCLEOTIDE SEQUENCE [LARGE SCALE GENOMIC DNA]</scope>
    <source>
        <strain evidence="3">CCUG 60559</strain>
    </source>
</reference>
<keyword evidence="3" id="KW-1185">Reference proteome</keyword>
<feature type="region of interest" description="Disordered" evidence="1">
    <location>
        <begin position="282"/>
        <end position="304"/>
    </location>
</feature>
<name>A0ABW2IZP3_9GAMM</name>
<proteinExistence type="predicted"/>
<dbReference type="RefSeq" id="WP_100689817.1">
    <property type="nucleotide sequence ID" value="NZ_JBHTBD010000009.1"/>
</dbReference>
<dbReference type="InterPro" id="IPR021496">
    <property type="entry name" value="DUF3150"/>
</dbReference>
<sequence length="304" mass="34155">MEFIHGTTLVHLKMRCWSGEKKASRDSDIRLGIDGKLPPQKLLDLGRKKIFPPKALDPLLSKRKSAERACLAEGTRFMGGFAVRDEAIDDVVAKLETVKAGFESALQQFLNDFDRNKEDWIAENEEYAHIMRDQVPDRETVASAFKFEFKLYKMQPLEGFEPDEAEIADQILHEVGLSCREMSDRLLERKRAIGGKTLCKQLDPLVTKLDTLSFGNGRILRVLGEFRTLRSSIPAERIDQDHPVFGRVLTFLTMCSDDKKLERIVSGEFSVTKLIAGLQSGNAQSQASHSSTRPTTASAMGAYF</sequence>
<gene>
    <name evidence="2" type="ORF">ACFQQA_16535</name>
</gene>
<dbReference type="Proteomes" id="UP001596506">
    <property type="component" value="Unassembled WGS sequence"/>
</dbReference>
<evidence type="ECO:0000313" key="2">
    <source>
        <dbReference type="EMBL" id="MFC7296328.1"/>
    </source>
</evidence>
<evidence type="ECO:0000313" key="3">
    <source>
        <dbReference type="Proteomes" id="UP001596506"/>
    </source>
</evidence>
<accession>A0ABW2IZP3</accession>
<protein>
    <submittedName>
        <fullName evidence="2">DUF3150 domain-containing protein</fullName>
    </submittedName>
</protein>
<feature type="compositionally biased region" description="Polar residues" evidence="1">
    <location>
        <begin position="282"/>
        <end position="298"/>
    </location>
</feature>
<evidence type="ECO:0000256" key="1">
    <source>
        <dbReference type="SAM" id="MobiDB-lite"/>
    </source>
</evidence>
<dbReference type="EMBL" id="JBHTBD010000009">
    <property type="protein sequence ID" value="MFC7296328.1"/>
    <property type="molecule type" value="Genomic_DNA"/>
</dbReference>